<proteinExistence type="predicted"/>
<reference evidence="1 2" key="1">
    <citation type="submission" date="2016-10" db="EMBL/GenBank/DDBJ databases">
        <authorList>
            <person name="de Groot N.N."/>
        </authorList>
    </citation>
    <scope>NUCLEOTIDE SEQUENCE [LARGE SCALE GENOMIC DNA]</scope>
    <source>
        <strain evidence="1 2">DSM 1736</strain>
    </source>
</reference>
<evidence type="ECO:0000313" key="2">
    <source>
        <dbReference type="Proteomes" id="UP000214880"/>
    </source>
</evidence>
<dbReference type="STRING" id="146817.SAMN04488502_1011171"/>
<sequence>MIILSYLSVAEIKLGMTLNQVLASPDGKIVFGQGSIVNEQLLACLKKWKVAGVDVAEAETAEFSFAEIEKMIADIIGSLSENQSTDRPQAGVSCIQE</sequence>
<protein>
    <submittedName>
        <fullName evidence="1">Uncharacterized protein</fullName>
    </submittedName>
</protein>
<dbReference type="AlphaFoldDB" id="A0A1G9NZ70"/>
<dbReference type="EMBL" id="FNHB01000001">
    <property type="protein sequence ID" value="SDL91700.1"/>
    <property type="molecule type" value="Genomic_DNA"/>
</dbReference>
<dbReference type="Proteomes" id="UP000214880">
    <property type="component" value="Unassembled WGS sequence"/>
</dbReference>
<gene>
    <name evidence="1" type="ORF">SAMN04488502_1011171</name>
</gene>
<keyword evidence="2" id="KW-1185">Reference proteome</keyword>
<accession>A0A1G9NZ70</accession>
<name>A0A1G9NZ70_9FIRM</name>
<organism evidence="1 2">
    <name type="scientific">Dendrosporobacter quercicolus</name>
    <dbReference type="NCBI Taxonomy" id="146817"/>
    <lineage>
        <taxon>Bacteria</taxon>
        <taxon>Bacillati</taxon>
        <taxon>Bacillota</taxon>
        <taxon>Negativicutes</taxon>
        <taxon>Selenomonadales</taxon>
        <taxon>Sporomusaceae</taxon>
        <taxon>Dendrosporobacter</taxon>
    </lineage>
</organism>
<evidence type="ECO:0000313" key="1">
    <source>
        <dbReference type="EMBL" id="SDL91700.1"/>
    </source>
</evidence>